<dbReference type="FunFam" id="3.30.70.270:FF:000001">
    <property type="entry name" value="Diguanylate cyclase domain protein"/>
    <property type="match status" value="1"/>
</dbReference>
<comment type="cofactor">
    <cofactor evidence="1">
        <name>Mg(2+)</name>
        <dbReference type="ChEBI" id="CHEBI:18420"/>
    </cofactor>
</comment>
<dbReference type="InterPro" id="IPR007892">
    <property type="entry name" value="CHASE4"/>
</dbReference>
<keyword evidence="6" id="KW-1185">Reference proteome</keyword>
<proteinExistence type="predicted"/>
<sequence length="698" mass="78980">MTLVAKIATVITTAFITFLAIQYFNHTYLVSDRLDSLEKAFIQRELLHSESFLNNQQEQVNALTLDWATWDDSHTFLMDKNPDFIQKNLNRSSLQTISIHAFLWFNIDRELIHGVFSDNNYMPSESLLSDFLSQHPTLINQLLELKAPSDLQALSALLVFNESIYLVGLSKVLSSDGTGPSNGWLMALRKAPEKLLPTNNSGLDSFSELKPLELYASDSPHISNLKNQEVFHLEADQVTVLKRLQDAYGKSNIILSSIMPRTILEQSQKDFTALFTIELGVSFCVALLAFHYLRQHISTPISKLIREIEQAASLDRARISEVSPQSGELQKLIHILKGAIEQLNRNMVQEKANQVRIEQQNRILFELANDKDLTEGHLHQSFYKILSTLINQTKFTRASIWLMDKNIEVSECYACYSLNGDNIEAGTKVEHTRLTKNLLQKLIRQRSFITNLNSEITESILGTKVYEQAIISPIMISNTVSGALITEFLPEQKERVSFFQLFLASLSELCSNSLYAHERKQLHEQLNHMAHHDPLTKLPNRSLFEEIGKKTVARAKRENTGFGLLFVDLDKFKPVNDQYGHAVGDELLISFAERLKQRLRETDTIARIGGDEFLILLENTPHISDARIIATQIIEVTSQVFEIRDHHIRIGCSIGIAMYPTHGTTLEQLVSAGDQAMYKVKSTGRGSISVANEISKVS</sequence>
<accession>A0AA37S9V3</accession>
<protein>
    <recommendedName>
        <fullName evidence="4">GGDEF domain-containing protein</fullName>
    </recommendedName>
</protein>
<dbReference type="AlphaFoldDB" id="A0AA37S9V3"/>
<organism evidence="5 6">
    <name type="scientific">Litoribrevibacter albus</name>
    <dbReference type="NCBI Taxonomy" id="1473156"/>
    <lineage>
        <taxon>Bacteria</taxon>
        <taxon>Pseudomonadati</taxon>
        <taxon>Pseudomonadota</taxon>
        <taxon>Gammaproteobacteria</taxon>
        <taxon>Oceanospirillales</taxon>
        <taxon>Oceanospirillaceae</taxon>
        <taxon>Litoribrevibacter</taxon>
    </lineage>
</organism>
<feature type="domain" description="GGDEF" evidence="4">
    <location>
        <begin position="560"/>
        <end position="693"/>
    </location>
</feature>
<dbReference type="Pfam" id="PF05228">
    <property type="entry name" value="CHASE4"/>
    <property type="match status" value="1"/>
</dbReference>
<dbReference type="RefSeq" id="WP_284380483.1">
    <property type="nucleotide sequence ID" value="NZ_BSNM01000011.1"/>
</dbReference>
<name>A0AA37S9V3_9GAMM</name>
<feature type="transmembrane region" description="Helical" evidence="3">
    <location>
        <begin position="6"/>
        <end position="24"/>
    </location>
</feature>
<keyword evidence="3" id="KW-1133">Transmembrane helix</keyword>
<evidence type="ECO:0000259" key="4">
    <source>
        <dbReference type="PROSITE" id="PS50887"/>
    </source>
</evidence>
<dbReference type="InterPro" id="IPR052163">
    <property type="entry name" value="DGC-Regulatory_Protein"/>
</dbReference>
<dbReference type="PROSITE" id="PS50887">
    <property type="entry name" value="GGDEF"/>
    <property type="match status" value="1"/>
</dbReference>
<evidence type="ECO:0000313" key="6">
    <source>
        <dbReference type="Proteomes" id="UP001161389"/>
    </source>
</evidence>
<feature type="coiled-coil region" evidence="2">
    <location>
        <begin position="333"/>
        <end position="360"/>
    </location>
</feature>
<dbReference type="GO" id="GO:0003824">
    <property type="term" value="F:catalytic activity"/>
    <property type="evidence" value="ECO:0007669"/>
    <property type="project" value="UniProtKB-ARBA"/>
</dbReference>
<dbReference type="InterPro" id="IPR029787">
    <property type="entry name" value="Nucleotide_cyclase"/>
</dbReference>
<keyword evidence="3" id="KW-0472">Membrane</keyword>
<keyword evidence="3" id="KW-0812">Transmembrane</keyword>
<dbReference type="InterPro" id="IPR000160">
    <property type="entry name" value="GGDEF_dom"/>
</dbReference>
<dbReference type="PANTHER" id="PTHR46663">
    <property type="entry name" value="DIGUANYLATE CYCLASE DGCT-RELATED"/>
    <property type="match status" value="1"/>
</dbReference>
<dbReference type="Pfam" id="PF00990">
    <property type="entry name" value="GGDEF"/>
    <property type="match status" value="1"/>
</dbReference>
<dbReference type="CDD" id="cd01949">
    <property type="entry name" value="GGDEF"/>
    <property type="match status" value="1"/>
</dbReference>
<evidence type="ECO:0000256" key="2">
    <source>
        <dbReference type="SAM" id="Coils"/>
    </source>
</evidence>
<reference evidence="5" key="2">
    <citation type="submission" date="2023-01" db="EMBL/GenBank/DDBJ databases">
        <title>Draft genome sequence of Litoribrevibacter albus strain NBRC 110071.</title>
        <authorList>
            <person name="Sun Q."/>
            <person name="Mori K."/>
        </authorList>
    </citation>
    <scope>NUCLEOTIDE SEQUENCE</scope>
    <source>
        <strain evidence="5">NBRC 110071</strain>
    </source>
</reference>
<keyword evidence="2" id="KW-0175">Coiled coil</keyword>
<comment type="caution">
    <text evidence="5">The sequence shown here is derived from an EMBL/GenBank/DDBJ whole genome shotgun (WGS) entry which is preliminary data.</text>
</comment>
<reference evidence="5" key="1">
    <citation type="journal article" date="2014" name="Int. J. Syst. Evol. Microbiol.">
        <title>Complete genome sequence of Corynebacterium casei LMG S-19264T (=DSM 44701T), isolated from a smear-ripened cheese.</title>
        <authorList>
            <consortium name="US DOE Joint Genome Institute (JGI-PGF)"/>
            <person name="Walter F."/>
            <person name="Albersmeier A."/>
            <person name="Kalinowski J."/>
            <person name="Ruckert C."/>
        </authorList>
    </citation>
    <scope>NUCLEOTIDE SEQUENCE</scope>
    <source>
        <strain evidence="5">NBRC 110071</strain>
    </source>
</reference>
<dbReference type="EMBL" id="BSNM01000011">
    <property type="protein sequence ID" value="GLQ31011.1"/>
    <property type="molecule type" value="Genomic_DNA"/>
</dbReference>
<dbReference type="PANTHER" id="PTHR46663:SF2">
    <property type="entry name" value="GGDEF DOMAIN-CONTAINING PROTEIN"/>
    <property type="match status" value="1"/>
</dbReference>
<gene>
    <name evidence="5" type="ORF">GCM10007876_14900</name>
</gene>
<dbReference type="Proteomes" id="UP001161389">
    <property type="component" value="Unassembled WGS sequence"/>
</dbReference>
<dbReference type="Gene3D" id="3.30.70.270">
    <property type="match status" value="1"/>
</dbReference>
<evidence type="ECO:0000256" key="1">
    <source>
        <dbReference type="ARBA" id="ARBA00001946"/>
    </source>
</evidence>
<evidence type="ECO:0000313" key="5">
    <source>
        <dbReference type="EMBL" id="GLQ31011.1"/>
    </source>
</evidence>
<dbReference type="NCBIfam" id="TIGR00254">
    <property type="entry name" value="GGDEF"/>
    <property type="match status" value="1"/>
</dbReference>
<dbReference type="InterPro" id="IPR043128">
    <property type="entry name" value="Rev_trsase/Diguanyl_cyclase"/>
</dbReference>
<dbReference type="SUPFAM" id="SSF55073">
    <property type="entry name" value="Nucleotide cyclase"/>
    <property type="match status" value="1"/>
</dbReference>
<dbReference type="SMART" id="SM00267">
    <property type="entry name" value="GGDEF"/>
    <property type="match status" value="1"/>
</dbReference>
<evidence type="ECO:0000256" key="3">
    <source>
        <dbReference type="SAM" id="Phobius"/>
    </source>
</evidence>